<name>A0A8H4YKE1_9HYPO</name>
<comment type="caution">
    <text evidence="1">The sequence shown here is derived from an EMBL/GenBank/DDBJ whole genome shotgun (WGS) entry which is preliminary data.</text>
</comment>
<gene>
    <name evidence="1" type="ORF">FANTH_14184</name>
</gene>
<dbReference type="EMBL" id="JABEVY010000578">
    <property type="protein sequence ID" value="KAF5229508.1"/>
    <property type="molecule type" value="Genomic_DNA"/>
</dbReference>
<reference evidence="1 2" key="1">
    <citation type="journal article" date="2020" name="BMC Genomics">
        <title>Correction to: Identification and distribution of gene clusters required for synthesis of sphingolipid metabolism inhibitors in diverse species of the filamentous fungus Fusarium.</title>
        <authorList>
            <person name="Kim H.S."/>
            <person name="Lohmar J.M."/>
            <person name="Busman M."/>
            <person name="Brown D.W."/>
            <person name="Naumann T.A."/>
            <person name="Divon H.H."/>
            <person name="Lysoe E."/>
            <person name="Uhlig S."/>
            <person name="Proctor R.H."/>
        </authorList>
    </citation>
    <scope>NUCLEOTIDE SEQUENCE [LARGE SCALE GENOMIC DNA]</scope>
    <source>
        <strain evidence="1 2">NRRL 25214</strain>
    </source>
</reference>
<sequence>MDDDVTIEVYDRLFSRCLSISDRETSTPESRPTEARPITSDFCGLAKMPSELLFMTTSYLSHPEIKAFSTTSHQFRGILGPQLLKSLKFLGTLEGLVKELDWFIGALEQRPRTFEQTRHITFQFIGSYDSQVSEGTHGVLQLLANRIGCCLKRGLHDVTFDIDLEGKSSRFNQEFRSNERWVTPRSVIFHRASGKDFETFLSNFEPETLDAVQLPTKAKKAHYNVLKSRYQSLRALDIDTSFNYNVYKQSPLRYLDHKSLEPILRDFTRLESLVLSESGCCKPVIRLEISPSGNLIEKVEALTETLKARKHLRRFAFGLWSSRVLAHTIHQGWPPALVSNKQLILDLDNLRPKPTRFEVDSWYINLLESILAKVPQLLELCILDRQRFYRGTRSKDGIQVRALCFEGRQERDKFPNSLQSTFPKFVLRYGNTRLTVTPASIV</sequence>
<dbReference type="AlphaFoldDB" id="A0A8H4YKE1"/>
<protein>
    <submittedName>
        <fullName evidence="1">Uncharacterized protein</fullName>
    </submittedName>
</protein>
<dbReference type="Proteomes" id="UP000573603">
    <property type="component" value="Unassembled WGS sequence"/>
</dbReference>
<keyword evidence="2" id="KW-1185">Reference proteome</keyword>
<proteinExistence type="predicted"/>
<evidence type="ECO:0000313" key="1">
    <source>
        <dbReference type="EMBL" id="KAF5229508.1"/>
    </source>
</evidence>
<accession>A0A8H4YKE1</accession>
<organism evidence="1 2">
    <name type="scientific">Fusarium anthophilum</name>
    <dbReference type="NCBI Taxonomy" id="48485"/>
    <lineage>
        <taxon>Eukaryota</taxon>
        <taxon>Fungi</taxon>
        <taxon>Dikarya</taxon>
        <taxon>Ascomycota</taxon>
        <taxon>Pezizomycotina</taxon>
        <taxon>Sordariomycetes</taxon>
        <taxon>Hypocreomycetidae</taxon>
        <taxon>Hypocreales</taxon>
        <taxon>Nectriaceae</taxon>
        <taxon>Fusarium</taxon>
        <taxon>Fusarium fujikuroi species complex</taxon>
    </lineage>
</organism>
<evidence type="ECO:0000313" key="2">
    <source>
        <dbReference type="Proteomes" id="UP000573603"/>
    </source>
</evidence>